<dbReference type="InterPro" id="IPR017853">
    <property type="entry name" value="GH"/>
</dbReference>
<name>A0ABT6EU97_9SYNE</name>
<keyword evidence="4" id="KW-0378">Hydrolase</keyword>
<gene>
    <name evidence="8" type="ORF">L3556_00725</name>
</gene>
<comment type="catalytic activity">
    <reaction evidence="1">
        <text>Hydrolysis of terminal non-reducing N-acetyl-D-hexosamine residues in N-acetyl-beta-D-hexosaminides.</text>
        <dbReference type="EC" id="3.2.1.52"/>
    </reaction>
</comment>
<comment type="similarity">
    <text evidence="2">Belongs to the glycosyl hydrolase 3 family.</text>
</comment>
<keyword evidence="9" id="KW-1185">Reference proteome</keyword>
<sequence>MTGLPHPDRLSLAQLVAQMIVVRASGYLFDHQIQYPDWEPNQATLRGLIQDFGVGGVILLGGSAAELAYRCQELQSWAPIPLLIAADIEEGVGQRFVGATQFPPLGALGSIAQKDLERAKELATAMGAATAQEAIALGLNWILGPVVDVNNNPQNPVINVRAFSDRPEIVAQLAMAFIAGTRPYPVLTAAKHFPGHGDTQTDSHLELPVLSHPRDRLEKLEWPPFAAAIAADVDAVMTAHLLLPALDKDVPATLSEPILTEILRQELGFEKLIVTDALVMGAIAHRYGVNEAPLLALEAGADILLMPGDPAGAIAAIVAAVETGRVSRERIQRSVERIFQAKERVFVQSPPVSLRDLHQPAAVQTAQAITQESMVQIPLEPVASGLNCIIVDNILNCPFLNRQAPALQIPPKLGHTKELIIDQRMPSPAIAHLPTPPTLIQIFSRGNPFRGSAGLNVTAREVISHYLKNRAIAGLIVYGSPYIFQELSAQLSPESPCLFSYSQDAAAQEEIFSFMSSMSFIK</sequence>
<dbReference type="Proteomes" id="UP001154265">
    <property type="component" value="Unassembled WGS sequence"/>
</dbReference>
<accession>A0ABT6EU97</accession>
<evidence type="ECO:0000256" key="4">
    <source>
        <dbReference type="ARBA" id="ARBA00022801"/>
    </source>
</evidence>
<proteinExistence type="inferred from homology"/>
<organism evidence="8 9">
    <name type="scientific">Candidatus Synechococcus calcipolaris G9</name>
    <dbReference type="NCBI Taxonomy" id="1497997"/>
    <lineage>
        <taxon>Bacteria</taxon>
        <taxon>Bacillati</taxon>
        <taxon>Cyanobacteriota</taxon>
        <taxon>Cyanophyceae</taxon>
        <taxon>Synechococcales</taxon>
        <taxon>Synechococcaceae</taxon>
        <taxon>Synechococcus</taxon>
    </lineage>
</organism>
<keyword evidence="5" id="KW-0326">Glycosidase</keyword>
<dbReference type="EC" id="3.2.1.52" evidence="3"/>
<dbReference type="PANTHER" id="PTHR30480:SF13">
    <property type="entry name" value="BETA-HEXOSAMINIDASE"/>
    <property type="match status" value="1"/>
</dbReference>
<dbReference type="InterPro" id="IPR041518">
    <property type="entry name" value="Bac_GH3_C"/>
</dbReference>
<dbReference type="InterPro" id="IPR050226">
    <property type="entry name" value="NagZ_Beta-hexosaminidase"/>
</dbReference>
<evidence type="ECO:0000256" key="5">
    <source>
        <dbReference type="ARBA" id="ARBA00023295"/>
    </source>
</evidence>
<dbReference type="EMBL" id="JAKKUT010000001">
    <property type="protein sequence ID" value="MDG2989461.1"/>
    <property type="molecule type" value="Genomic_DNA"/>
</dbReference>
<evidence type="ECO:0000256" key="1">
    <source>
        <dbReference type="ARBA" id="ARBA00001231"/>
    </source>
</evidence>
<evidence type="ECO:0000259" key="7">
    <source>
        <dbReference type="Pfam" id="PF18034"/>
    </source>
</evidence>
<evidence type="ECO:0000256" key="2">
    <source>
        <dbReference type="ARBA" id="ARBA00005336"/>
    </source>
</evidence>
<reference evidence="8" key="2">
    <citation type="submission" date="2022-01" db="EMBL/GenBank/DDBJ databases">
        <authorList>
            <person name="Zivanovic Y."/>
            <person name="Moreira D."/>
            <person name="Lopez-Garcia P."/>
        </authorList>
    </citation>
    <scope>NUCLEOTIDE SEQUENCE</scope>
    <source>
        <strain evidence="8">G9</strain>
    </source>
</reference>
<dbReference type="InterPro" id="IPR036962">
    <property type="entry name" value="Glyco_hydro_3_N_sf"/>
</dbReference>
<dbReference type="PANTHER" id="PTHR30480">
    <property type="entry name" value="BETA-HEXOSAMINIDASE-RELATED"/>
    <property type="match status" value="1"/>
</dbReference>
<evidence type="ECO:0000259" key="6">
    <source>
        <dbReference type="Pfam" id="PF00933"/>
    </source>
</evidence>
<comment type="caution">
    <text evidence="8">The sequence shown here is derived from an EMBL/GenBank/DDBJ whole genome shotgun (WGS) entry which is preliminary data.</text>
</comment>
<dbReference type="Pfam" id="PF18034">
    <property type="entry name" value="Bac_GH3_C"/>
    <property type="match status" value="1"/>
</dbReference>
<evidence type="ECO:0000313" key="8">
    <source>
        <dbReference type="EMBL" id="MDG2989461.1"/>
    </source>
</evidence>
<dbReference type="Gene3D" id="3.20.20.300">
    <property type="entry name" value="Glycoside hydrolase, family 3, N-terminal domain"/>
    <property type="match status" value="1"/>
</dbReference>
<protein>
    <recommendedName>
        <fullName evidence="3">beta-N-acetylhexosaminidase</fullName>
        <ecNumber evidence="3">3.2.1.52</ecNumber>
    </recommendedName>
</protein>
<feature type="domain" description="Bacterial Glycosyl hydrolase family 3 C-terminal" evidence="7">
    <location>
        <begin position="383"/>
        <end position="514"/>
    </location>
</feature>
<feature type="domain" description="Glycoside hydrolase family 3 N-terminal" evidence="6">
    <location>
        <begin position="16"/>
        <end position="340"/>
    </location>
</feature>
<dbReference type="InterPro" id="IPR001764">
    <property type="entry name" value="Glyco_hydro_3_N"/>
</dbReference>
<evidence type="ECO:0000256" key="3">
    <source>
        <dbReference type="ARBA" id="ARBA00012663"/>
    </source>
</evidence>
<dbReference type="Gene3D" id="3.40.50.10870">
    <property type="entry name" value="Glycosyl hydrolase family 3"/>
    <property type="match status" value="1"/>
</dbReference>
<evidence type="ECO:0000313" key="9">
    <source>
        <dbReference type="Proteomes" id="UP001154265"/>
    </source>
</evidence>
<dbReference type="SUPFAM" id="SSF51445">
    <property type="entry name" value="(Trans)glycosidases"/>
    <property type="match status" value="1"/>
</dbReference>
<reference evidence="8" key="1">
    <citation type="journal article" date="2022" name="Genome Biol. Evol.">
        <title>A New Gene Family Diagnostic for Intracellular Biomineralization of Amorphous Ca Carbonates by Cyanobacteria.</title>
        <authorList>
            <person name="Benzerara K."/>
            <person name="Duprat E."/>
            <person name="Bitard-Feildel T."/>
            <person name="Caumes G."/>
            <person name="Cassier-Chauvat C."/>
            <person name="Chauvat F."/>
            <person name="Dezi M."/>
            <person name="Diop S.I."/>
            <person name="Gaschignard G."/>
            <person name="Gorgen S."/>
            <person name="Gugger M."/>
            <person name="Lopez-Garcia P."/>
            <person name="Millet M."/>
            <person name="Skouri-Panet F."/>
            <person name="Moreira D."/>
            <person name="Callebaut I."/>
        </authorList>
    </citation>
    <scope>NUCLEOTIDE SEQUENCE</scope>
    <source>
        <strain evidence="8">G9</strain>
    </source>
</reference>
<dbReference type="RefSeq" id="WP_277865385.1">
    <property type="nucleotide sequence ID" value="NZ_JAKKUT010000001.1"/>
</dbReference>
<dbReference type="Pfam" id="PF00933">
    <property type="entry name" value="Glyco_hydro_3"/>
    <property type="match status" value="1"/>
</dbReference>